<reference evidence="1 2" key="1">
    <citation type="journal article" date="2023" name="Nucleic Acids Res.">
        <title>The hologenome of Daphnia magna reveals possible DNA methylation and microbiome-mediated evolution of the host genome.</title>
        <authorList>
            <person name="Chaturvedi A."/>
            <person name="Li X."/>
            <person name="Dhandapani V."/>
            <person name="Marshall H."/>
            <person name="Kissane S."/>
            <person name="Cuenca-Cambronero M."/>
            <person name="Asole G."/>
            <person name="Calvet F."/>
            <person name="Ruiz-Romero M."/>
            <person name="Marangio P."/>
            <person name="Guigo R."/>
            <person name="Rago D."/>
            <person name="Mirbahai L."/>
            <person name="Eastwood N."/>
            <person name="Colbourne J.K."/>
            <person name="Zhou J."/>
            <person name="Mallon E."/>
            <person name="Orsini L."/>
        </authorList>
    </citation>
    <scope>NUCLEOTIDE SEQUENCE [LARGE SCALE GENOMIC DNA]</scope>
    <source>
        <strain evidence="1">LRV0_1</strain>
    </source>
</reference>
<gene>
    <name evidence="1" type="ORF">OUZ56_004975</name>
</gene>
<proteinExistence type="predicted"/>
<keyword evidence="2" id="KW-1185">Reference proteome</keyword>
<dbReference type="Proteomes" id="UP001234178">
    <property type="component" value="Unassembled WGS sequence"/>
</dbReference>
<protein>
    <recommendedName>
        <fullName evidence="3">Secreted protein</fullName>
    </recommendedName>
</protein>
<organism evidence="1 2">
    <name type="scientific">Daphnia magna</name>
    <dbReference type="NCBI Taxonomy" id="35525"/>
    <lineage>
        <taxon>Eukaryota</taxon>
        <taxon>Metazoa</taxon>
        <taxon>Ecdysozoa</taxon>
        <taxon>Arthropoda</taxon>
        <taxon>Crustacea</taxon>
        <taxon>Branchiopoda</taxon>
        <taxon>Diplostraca</taxon>
        <taxon>Cladocera</taxon>
        <taxon>Anomopoda</taxon>
        <taxon>Daphniidae</taxon>
        <taxon>Daphnia</taxon>
    </lineage>
</organism>
<evidence type="ECO:0008006" key="3">
    <source>
        <dbReference type="Google" id="ProtNLM"/>
    </source>
</evidence>
<comment type="caution">
    <text evidence="1">The sequence shown here is derived from an EMBL/GenBank/DDBJ whole genome shotgun (WGS) entry which is preliminary data.</text>
</comment>
<evidence type="ECO:0000313" key="2">
    <source>
        <dbReference type="Proteomes" id="UP001234178"/>
    </source>
</evidence>
<dbReference type="EMBL" id="JAOYFB010000001">
    <property type="protein sequence ID" value="KAK4003194.1"/>
    <property type="molecule type" value="Genomic_DNA"/>
</dbReference>
<evidence type="ECO:0000313" key="1">
    <source>
        <dbReference type="EMBL" id="KAK4003194.1"/>
    </source>
</evidence>
<accession>A0ABQ9YRE4</accession>
<sequence length="92" mass="10236">MVSLHILLRVATFLIALERAICHAKPFVSHIYRTIINAHFVVPFVVTLFITSDELQAFFLSPFSATDLIAIQKYATSQKSCAAYADAHHCGL</sequence>
<name>A0ABQ9YRE4_9CRUS</name>